<dbReference type="InterPro" id="IPR036388">
    <property type="entry name" value="WH-like_DNA-bd_sf"/>
</dbReference>
<dbReference type="GO" id="GO:0005737">
    <property type="term" value="C:cytoplasm"/>
    <property type="evidence" value="ECO:0007669"/>
    <property type="project" value="TreeGrafter"/>
</dbReference>
<dbReference type="Pfam" id="PF00196">
    <property type="entry name" value="GerE"/>
    <property type="match status" value="1"/>
</dbReference>
<name>A0A5B2WPU5_9PSEU</name>
<dbReference type="SMART" id="SM00421">
    <property type="entry name" value="HTH_LUXR"/>
    <property type="match status" value="1"/>
</dbReference>
<accession>A0A5B2WPU5</accession>
<evidence type="ECO:0000259" key="3">
    <source>
        <dbReference type="PROSITE" id="PS50043"/>
    </source>
</evidence>
<reference evidence="4 5" key="2">
    <citation type="submission" date="2019-09" db="EMBL/GenBank/DDBJ databases">
        <authorList>
            <person name="Jin C."/>
        </authorList>
    </citation>
    <scope>NUCLEOTIDE SEQUENCE [LARGE SCALE GENOMIC DNA]</scope>
    <source>
        <strain evidence="4 5">AN110305</strain>
    </source>
</reference>
<dbReference type="SMART" id="SM00382">
    <property type="entry name" value="AAA"/>
    <property type="match status" value="1"/>
</dbReference>
<dbReference type="GO" id="GO:0004016">
    <property type="term" value="F:adenylate cyclase activity"/>
    <property type="evidence" value="ECO:0007669"/>
    <property type="project" value="TreeGrafter"/>
</dbReference>
<feature type="domain" description="HTH luxR-type" evidence="3">
    <location>
        <begin position="871"/>
        <end position="936"/>
    </location>
</feature>
<dbReference type="InterPro" id="IPR000792">
    <property type="entry name" value="Tscrpt_reg_LuxR_C"/>
</dbReference>
<dbReference type="SUPFAM" id="SSF52540">
    <property type="entry name" value="P-loop containing nucleoside triphosphate hydrolases"/>
    <property type="match status" value="1"/>
</dbReference>
<dbReference type="Proteomes" id="UP000323454">
    <property type="component" value="Unassembled WGS sequence"/>
</dbReference>
<evidence type="ECO:0000256" key="2">
    <source>
        <dbReference type="ARBA" id="ARBA00022840"/>
    </source>
</evidence>
<evidence type="ECO:0000313" key="4">
    <source>
        <dbReference type="EMBL" id="KAA2252546.1"/>
    </source>
</evidence>
<dbReference type="InterPro" id="IPR027417">
    <property type="entry name" value="P-loop_NTPase"/>
</dbReference>
<keyword evidence="2" id="KW-0067">ATP-binding</keyword>
<reference evidence="4 5" key="1">
    <citation type="submission" date="2019-09" db="EMBL/GenBank/DDBJ databases">
        <title>Goodfellowia gen. nov., a new genus of the Pseudonocardineae related to Actinoalloteichus, containing Goodfellowia coeruleoviolacea gen. nov., comb. nov. gen. nov., comb. nov.</title>
        <authorList>
            <person name="Labeda D."/>
        </authorList>
    </citation>
    <scope>NUCLEOTIDE SEQUENCE [LARGE SCALE GENOMIC DNA]</scope>
    <source>
        <strain evidence="4 5">AN110305</strain>
    </source>
</reference>
<dbReference type="GO" id="GO:0003677">
    <property type="term" value="F:DNA binding"/>
    <property type="evidence" value="ECO:0007669"/>
    <property type="project" value="InterPro"/>
</dbReference>
<gene>
    <name evidence="4" type="ORF">F0L68_35095</name>
</gene>
<dbReference type="Gene3D" id="1.25.40.10">
    <property type="entry name" value="Tetratricopeptide repeat domain"/>
    <property type="match status" value="2"/>
</dbReference>
<evidence type="ECO:0000313" key="5">
    <source>
        <dbReference type="Proteomes" id="UP000323454"/>
    </source>
</evidence>
<dbReference type="OrthoDB" id="8482304at2"/>
<proteinExistence type="predicted"/>
<dbReference type="GO" id="GO:0005524">
    <property type="term" value="F:ATP binding"/>
    <property type="evidence" value="ECO:0007669"/>
    <property type="project" value="UniProtKB-KW"/>
</dbReference>
<dbReference type="InterPro" id="IPR016032">
    <property type="entry name" value="Sig_transdc_resp-reg_C-effctor"/>
</dbReference>
<protein>
    <submittedName>
        <fullName evidence="4">AAA family ATPase</fullName>
    </submittedName>
</protein>
<keyword evidence="1" id="KW-0547">Nucleotide-binding</keyword>
<dbReference type="InterPro" id="IPR011990">
    <property type="entry name" value="TPR-like_helical_dom_sf"/>
</dbReference>
<dbReference type="PANTHER" id="PTHR16305:SF35">
    <property type="entry name" value="TRANSCRIPTIONAL ACTIVATOR DOMAIN"/>
    <property type="match status" value="1"/>
</dbReference>
<dbReference type="PROSITE" id="PS50043">
    <property type="entry name" value="HTH_LUXR_2"/>
    <property type="match status" value="1"/>
</dbReference>
<dbReference type="AlphaFoldDB" id="A0A5B2WPU5"/>
<dbReference type="CDD" id="cd06170">
    <property type="entry name" value="LuxR_C_like"/>
    <property type="match status" value="1"/>
</dbReference>
<dbReference type="Gene3D" id="3.40.50.300">
    <property type="entry name" value="P-loop containing nucleotide triphosphate hydrolases"/>
    <property type="match status" value="1"/>
</dbReference>
<dbReference type="PRINTS" id="PR00038">
    <property type="entry name" value="HTHLUXR"/>
</dbReference>
<dbReference type="GO" id="GO:0006355">
    <property type="term" value="P:regulation of DNA-templated transcription"/>
    <property type="evidence" value="ECO:0007669"/>
    <property type="project" value="InterPro"/>
</dbReference>
<dbReference type="PROSITE" id="PS50096">
    <property type="entry name" value="IQ"/>
    <property type="match status" value="1"/>
</dbReference>
<keyword evidence="5" id="KW-1185">Reference proteome</keyword>
<dbReference type="SUPFAM" id="SSF48452">
    <property type="entry name" value="TPR-like"/>
    <property type="match status" value="1"/>
</dbReference>
<comment type="caution">
    <text evidence="4">The sequence shown here is derived from an EMBL/GenBank/DDBJ whole genome shotgun (WGS) entry which is preliminary data.</text>
</comment>
<dbReference type="PANTHER" id="PTHR16305">
    <property type="entry name" value="TESTICULAR SOLUBLE ADENYLYL CYCLASE"/>
    <property type="match status" value="1"/>
</dbReference>
<dbReference type="InterPro" id="IPR041664">
    <property type="entry name" value="AAA_16"/>
</dbReference>
<dbReference type="PROSITE" id="PS00622">
    <property type="entry name" value="HTH_LUXR_1"/>
    <property type="match status" value="1"/>
</dbReference>
<organism evidence="4 5">
    <name type="scientific">Solihabitans fulvus</name>
    <dbReference type="NCBI Taxonomy" id="1892852"/>
    <lineage>
        <taxon>Bacteria</taxon>
        <taxon>Bacillati</taxon>
        <taxon>Actinomycetota</taxon>
        <taxon>Actinomycetes</taxon>
        <taxon>Pseudonocardiales</taxon>
        <taxon>Pseudonocardiaceae</taxon>
        <taxon>Solihabitans</taxon>
    </lineage>
</organism>
<sequence length="942" mass="99144">MSNPVRGCALIGRGDELSRLVGWVDAAAAGRGRAVLVEGEPGIGKSTLLRAACAAAERRGCQAFWGAGDELGQALPLLPLLECLRIHRSTVDGERTEIIRLLRGELAADSADLTAAAGERLVGLVDDLCAAAPTVLAIDDLQWADPATLAVWGRLTRSARQLPLLLIGATRPVPRRDDVAALRRSVEADGLLRLGPLSEQAVRRLLTELTGGTPGDGLRRLADGAAGNPLYLTELVDALARGNGVAVADSGVVEVAEVPVPDSLPAAIADRLGFLTPSTRDAVRAAALLGVEFSVADLAIVLRRRIADLVAALDEACAAGVLTEATDGLAFRHPLIRAALYGQLPAAVRAAWHRDAARALAEAGASVDRVARQLLPALDGPDADALTARGEHGWALRWLVDAAPVLAAQAPKVAVEFLRRAVASAPAGSEGREVLLCRLADALYRVGEHDAAERVAADALGQVAELDRVVDLHCTLMQCRAMAGRARESLVALDKELARENLTARARARLTVLAARTHWHLGEVARAGEVATAALAEDTDRWTTAWALHVLTIVAMVRGEMPAALPMFERALAVSQDDPALTDLRLLLQINHAVTLGELDRPAEALTAARQVRRSAERTGSVVRLAQAQSALGQLLLDTGRWDDAIAEVDVLADESKDPTVACCDHGVAALICFHRGEPADARRHLAAAAPYAEQLGGRVIGQLAVARSADLEHEGTPVEALAVLRAALRNRTGVEDLLADAVRLAVLVGDRATARAATRRAEALGGAAAAPHRRAASRYCRGLLDDDPATLLLAADAYREAGRPLPRAAALEAAAVGFADAGDRGSARAAFTGALDLFASLGAAWDVSRLQARFRGYGIRRGPRVKHRQARSGWESLTPTEATVAGLVVLGLSNPQIAARLYLSPRTVATHVSHVLAKLGLHSRIDIAREATARPGTGRVS</sequence>
<dbReference type="SUPFAM" id="SSF46894">
    <property type="entry name" value="C-terminal effector domain of the bipartite response regulators"/>
    <property type="match status" value="1"/>
</dbReference>
<dbReference type="InterPro" id="IPR003593">
    <property type="entry name" value="AAA+_ATPase"/>
</dbReference>
<dbReference type="RefSeq" id="WP_149854202.1">
    <property type="nucleotide sequence ID" value="NZ_VUOB01000074.1"/>
</dbReference>
<evidence type="ECO:0000256" key="1">
    <source>
        <dbReference type="ARBA" id="ARBA00022741"/>
    </source>
</evidence>
<dbReference type="EMBL" id="VUOB01000074">
    <property type="protein sequence ID" value="KAA2252546.1"/>
    <property type="molecule type" value="Genomic_DNA"/>
</dbReference>
<dbReference type="Gene3D" id="1.10.10.10">
    <property type="entry name" value="Winged helix-like DNA-binding domain superfamily/Winged helix DNA-binding domain"/>
    <property type="match status" value="1"/>
</dbReference>
<dbReference type="Pfam" id="PF13191">
    <property type="entry name" value="AAA_16"/>
    <property type="match status" value="1"/>
</dbReference>